<name>A0A4S8KRV7_DENBC</name>
<dbReference type="InterPro" id="IPR003653">
    <property type="entry name" value="Peptidase_C48_C"/>
</dbReference>
<sequence length="301" mass="33718">MAAPIRSPSMFILDSGCSLGTYWANKFLFDDTACSKPRSTFDNNSKVANDLKRSIRKKEKDLNITRWSKVFVPIHNTEEAHWYCASIDFEQRTIEILDSWAPTFRANQDKPLRQKKHTAVLAALMWVTERIAEYRGETVVLARNPNTDWVCSPHVEVPLQLNSYDCGVHVLWHLYHIVNFGRIKRNPDLPIQYQFTDNMVGPASSNAEPQLERGKKPRKGAASPKVSVLGDTLTLFSRAHSSPPPSESSASAASKAKASLKIGPPRNVKKAKQTSVAVICCVGLDNTKTNTTKVSLYRYTI</sequence>
<dbReference type="OrthoDB" id="1939479at2759"/>
<feature type="compositionally biased region" description="Low complexity" evidence="5">
    <location>
        <begin position="237"/>
        <end position="261"/>
    </location>
</feature>
<dbReference type="GO" id="GO:0005634">
    <property type="term" value="C:nucleus"/>
    <property type="evidence" value="ECO:0007669"/>
    <property type="project" value="TreeGrafter"/>
</dbReference>
<keyword evidence="8" id="KW-1185">Reference proteome</keyword>
<keyword evidence="4" id="KW-0788">Thiol protease</keyword>
<dbReference type="Gene3D" id="3.40.395.10">
    <property type="entry name" value="Adenoviral Proteinase, Chain A"/>
    <property type="match status" value="1"/>
</dbReference>
<dbReference type="GO" id="GO:0016926">
    <property type="term" value="P:protein desumoylation"/>
    <property type="evidence" value="ECO:0007669"/>
    <property type="project" value="TreeGrafter"/>
</dbReference>
<gene>
    <name evidence="7" type="ORF">K435DRAFT_876564</name>
</gene>
<dbReference type="Proteomes" id="UP000297245">
    <property type="component" value="Unassembled WGS sequence"/>
</dbReference>
<evidence type="ECO:0000256" key="1">
    <source>
        <dbReference type="ARBA" id="ARBA00005234"/>
    </source>
</evidence>
<evidence type="ECO:0000259" key="6">
    <source>
        <dbReference type="PROSITE" id="PS50600"/>
    </source>
</evidence>
<keyword evidence="2" id="KW-0645">Protease</keyword>
<dbReference type="Pfam" id="PF02902">
    <property type="entry name" value="Peptidase_C48"/>
    <property type="match status" value="1"/>
</dbReference>
<feature type="region of interest" description="Disordered" evidence="5">
    <location>
        <begin position="202"/>
        <end position="225"/>
    </location>
</feature>
<comment type="similarity">
    <text evidence="1">Belongs to the peptidase C48 family.</text>
</comment>
<accession>A0A4S8KRV7</accession>
<dbReference type="InterPro" id="IPR038765">
    <property type="entry name" value="Papain-like_cys_pep_sf"/>
</dbReference>
<dbReference type="PROSITE" id="PS50600">
    <property type="entry name" value="ULP_PROTEASE"/>
    <property type="match status" value="1"/>
</dbReference>
<dbReference type="GO" id="GO:0006508">
    <property type="term" value="P:proteolysis"/>
    <property type="evidence" value="ECO:0007669"/>
    <property type="project" value="UniProtKB-KW"/>
</dbReference>
<organism evidence="7 8">
    <name type="scientific">Dendrothele bispora (strain CBS 962.96)</name>
    <dbReference type="NCBI Taxonomy" id="1314807"/>
    <lineage>
        <taxon>Eukaryota</taxon>
        <taxon>Fungi</taxon>
        <taxon>Dikarya</taxon>
        <taxon>Basidiomycota</taxon>
        <taxon>Agaricomycotina</taxon>
        <taxon>Agaricomycetes</taxon>
        <taxon>Agaricomycetidae</taxon>
        <taxon>Agaricales</taxon>
        <taxon>Agaricales incertae sedis</taxon>
        <taxon>Dendrothele</taxon>
    </lineage>
</organism>
<dbReference type="AlphaFoldDB" id="A0A4S8KRV7"/>
<keyword evidence="3" id="KW-0378">Hydrolase</keyword>
<evidence type="ECO:0000256" key="5">
    <source>
        <dbReference type="SAM" id="MobiDB-lite"/>
    </source>
</evidence>
<proteinExistence type="inferred from homology"/>
<evidence type="ECO:0000256" key="3">
    <source>
        <dbReference type="ARBA" id="ARBA00022801"/>
    </source>
</evidence>
<dbReference type="GO" id="GO:0016929">
    <property type="term" value="F:deSUMOylase activity"/>
    <property type="evidence" value="ECO:0007669"/>
    <property type="project" value="TreeGrafter"/>
</dbReference>
<evidence type="ECO:0000256" key="2">
    <source>
        <dbReference type="ARBA" id="ARBA00022670"/>
    </source>
</evidence>
<reference evidence="7 8" key="1">
    <citation type="journal article" date="2019" name="Nat. Ecol. Evol.">
        <title>Megaphylogeny resolves global patterns of mushroom evolution.</title>
        <authorList>
            <person name="Varga T."/>
            <person name="Krizsan K."/>
            <person name="Foldi C."/>
            <person name="Dima B."/>
            <person name="Sanchez-Garcia M."/>
            <person name="Sanchez-Ramirez S."/>
            <person name="Szollosi G.J."/>
            <person name="Szarkandi J.G."/>
            <person name="Papp V."/>
            <person name="Albert L."/>
            <person name="Andreopoulos W."/>
            <person name="Angelini C."/>
            <person name="Antonin V."/>
            <person name="Barry K.W."/>
            <person name="Bougher N.L."/>
            <person name="Buchanan P."/>
            <person name="Buyck B."/>
            <person name="Bense V."/>
            <person name="Catcheside P."/>
            <person name="Chovatia M."/>
            <person name="Cooper J."/>
            <person name="Damon W."/>
            <person name="Desjardin D."/>
            <person name="Finy P."/>
            <person name="Geml J."/>
            <person name="Haridas S."/>
            <person name="Hughes K."/>
            <person name="Justo A."/>
            <person name="Karasinski D."/>
            <person name="Kautmanova I."/>
            <person name="Kiss B."/>
            <person name="Kocsube S."/>
            <person name="Kotiranta H."/>
            <person name="LaButti K.M."/>
            <person name="Lechner B.E."/>
            <person name="Liimatainen K."/>
            <person name="Lipzen A."/>
            <person name="Lukacs Z."/>
            <person name="Mihaltcheva S."/>
            <person name="Morgado L.N."/>
            <person name="Niskanen T."/>
            <person name="Noordeloos M.E."/>
            <person name="Ohm R.A."/>
            <person name="Ortiz-Santana B."/>
            <person name="Ovrebo C."/>
            <person name="Racz N."/>
            <person name="Riley R."/>
            <person name="Savchenko A."/>
            <person name="Shiryaev A."/>
            <person name="Soop K."/>
            <person name="Spirin V."/>
            <person name="Szebenyi C."/>
            <person name="Tomsovsky M."/>
            <person name="Tulloss R.E."/>
            <person name="Uehling J."/>
            <person name="Grigoriev I.V."/>
            <person name="Vagvolgyi C."/>
            <person name="Papp T."/>
            <person name="Martin F.M."/>
            <person name="Miettinen O."/>
            <person name="Hibbett D.S."/>
            <person name="Nagy L.G."/>
        </authorList>
    </citation>
    <scope>NUCLEOTIDE SEQUENCE [LARGE SCALE GENOMIC DNA]</scope>
    <source>
        <strain evidence="7 8">CBS 962.96</strain>
    </source>
</reference>
<dbReference type="EMBL" id="ML180180">
    <property type="protein sequence ID" value="THU78502.1"/>
    <property type="molecule type" value="Genomic_DNA"/>
</dbReference>
<feature type="domain" description="Ubiquitin-like protease family profile" evidence="6">
    <location>
        <begin position="1"/>
        <end position="177"/>
    </location>
</feature>
<dbReference type="PANTHER" id="PTHR12606">
    <property type="entry name" value="SENTRIN/SUMO-SPECIFIC PROTEASE"/>
    <property type="match status" value="1"/>
</dbReference>
<evidence type="ECO:0000313" key="7">
    <source>
        <dbReference type="EMBL" id="THU78502.1"/>
    </source>
</evidence>
<evidence type="ECO:0000256" key="4">
    <source>
        <dbReference type="ARBA" id="ARBA00022807"/>
    </source>
</evidence>
<evidence type="ECO:0000313" key="8">
    <source>
        <dbReference type="Proteomes" id="UP000297245"/>
    </source>
</evidence>
<dbReference type="SUPFAM" id="SSF54001">
    <property type="entry name" value="Cysteine proteinases"/>
    <property type="match status" value="1"/>
</dbReference>
<protein>
    <recommendedName>
        <fullName evidence="6">Ubiquitin-like protease family profile domain-containing protein</fullName>
    </recommendedName>
</protein>
<feature type="region of interest" description="Disordered" evidence="5">
    <location>
        <begin position="237"/>
        <end position="267"/>
    </location>
</feature>
<dbReference type="PANTHER" id="PTHR12606:SF141">
    <property type="entry name" value="GH15225P-RELATED"/>
    <property type="match status" value="1"/>
</dbReference>